<evidence type="ECO:0000259" key="2">
    <source>
        <dbReference type="PROSITE" id="PS50991"/>
    </source>
</evidence>
<dbReference type="PANTHER" id="PTHR42880:SF1">
    <property type="entry name" value="ISOPROPYLMALATE_HOMOCITRATE_CITRAMALATE SYNTHASE FAMILY PROTEIN"/>
    <property type="match status" value="1"/>
</dbReference>
<dbReference type="PROSITE" id="PS50991">
    <property type="entry name" value="PYR_CT"/>
    <property type="match status" value="1"/>
</dbReference>
<sequence length="380" mass="41651">MDGNGRVWLIDSTLRDGEQAPNVSFRKEGRQEVVRMLDEMGIDEIEAGTPAIGPDERKKIRHLTEMHPRARISVWCRATREDIDLAADTGASGIHIAFPVSHIQQAAMNKDWEWLEAALPERVEQAQSFFPFVSIGAQDAGRCEADRLSAFLDMAVRCQVPRVRIADTVGILTPLKTMGLIQRIKASHPSLDIDFHGHNDFGMATANAISAQQAGASALSVTVNGLGERAGNAALEEVVMALSQLLGQTHYATGQLAELCRYVAELSKRPIPVSKPVCGEYTFSHESGIHAKGSLIDIKAFQAFDGSLVGRESSRNVFGTHSGKGAVIALLEKHGIPVKEEMIPLLVKMIRNKAQKQERCIEPSEIIVLYNTINNRNNPF</sequence>
<gene>
    <name evidence="3" type="ORF">EZS27_019552</name>
</gene>
<dbReference type="InterPro" id="IPR000891">
    <property type="entry name" value="PYR_CT"/>
</dbReference>
<dbReference type="SUPFAM" id="SSF51569">
    <property type="entry name" value="Aldolase"/>
    <property type="match status" value="1"/>
</dbReference>
<dbReference type="Pfam" id="PF22617">
    <property type="entry name" value="HCS_D2"/>
    <property type="match status" value="1"/>
</dbReference>
<dbReference type="InterPro" id="IPR054691">
    <property type="entry name" value="LeuA/HCS_post-cat"/>
</dbReference>
<dbReference type="Gene3D" id="3.20.20.70">
    <property type="entry name" value="Aldolase class I"/>
    <property type="match status" value="1"/>
</dbReference>
<evidence type="ECO:0000256" key="1">
    <source>
        <dbReference type="ARBA" id="ARBA00022679"/>
    </source>
</evidence>
<keyword evidence="1 3" id="KW-0808">Transferase</keyword>
<dbReference type="EC" id="2.3.3.14" evidence="3"/>
<reference evidence="3" key="1">
    <citation type="submission" date="2019-03" db="EMBL/GenBank/DDBJ databases">
        <title>Single cell metagenomics reveals metabolic interactions within the superorganism composed of flagellate Streblomastix strix and complex community of Bacteroidetes bacteria on its surface.</title>
        <authorList>
            <person name="Treitli S.C."/>
            <person name="Kolisko M."/>
            <person name="Husnik F."/>
            <person name="Keeling P."/>
            <person name="Hampl V."/>
        </authorList>
    </citation>
    <scope>NUCLEOTIDE SEQUENCE</scope>
    <source>
        <strain evidence="3">STM</strain>
    </source>
</reference>
<dbReference type="PANTHER" id="PTHR42880">
    <property type="entry name" value="HOMOCITRATE SYNTHASE"/>
    <property type="match status" value="1"/>
</dbReference>
<dbReference type="AlphaFoldDB" id="A0A5J4RCU9"/>
<accession>A0A5J4RCU9</accession>
<evidence type="ECO:0000313" key="3">
    <source>
        <dbReference type="EMBL" id="KAA6331887.1"/>
    </source>
</evidence>
<dbReference type="InterPro" id="IPR013785">
    <property type="entry name" value="Aldolase_TIM"/>
</dbReference>
<dbReference type="InterPro" id="IPR002034">
    <property type="entry name" value="AIPM/Hcit_synth_CS"/>
</dbReference>
<protein>
    <submittedName>
        <fullName evidence="3">Homocitrate synthase</fullName>
        <ecNumber evidence="3">2.3.3.14</ecNumber>
    </submittedName>
</protein>
<comment type="caution">
    <text evidence="3">The sequence shown here is derived from an EMBL/GenBank/DDBJ whole genome shotgun (WGS) entry which is preliminary data.</text>
</comment>
<dbReference type="GO" id="GO:0004410">
    <property type="term" value="F:homocitrate synthase activity"/>
    <property type="evidence" value="ECO:0007669"/>
    <property type="project" value="UniProtKB-EC"/>
</dbReference>
<feature type="domain" description="Pyruvate carboxyltransferase" evidence="2">
    <location>
        <begin position="7"/>
        <end position="257"/>
    </location>
</feature>
<dbReference type="PROSITE" id="PS00816">
    <property type="entry name" value="AIPM_HOMOCIT_SYNTH_2"/>
    <property type="match status" value="1"/>
</dbReference>
<dbReference type="Gene3D" id="1.10.238.260">
    <property type="match status" value="1"/>
</dbReference>
<proteinExistence type="predicted"/>
<keyword evidence="3" id="KW-0012">Acyltransferase</keyword>
<dbReference type="EMBL" id="SNRY01001311">
    <property type="protein sequence ID" value="KAA6331887.1"/>
    <property type="molecule type" value="Genomic_DNA"/>
</dbReference>
<dbReference type="Pfam" id="PF00682">
    <property type="entry name" value="HMGL-like"/>
    <property type="match status" value="1"/>
</dbReference>
<name>A0A5J4RCU9_9ZZZZ</name>
<dbReference type="GO" id="GO:0019752">
    <property type="term" value="P:carboxylic acid metabolic process"/>
    <property type="evidence" value="ECO:0007669"/>
    <property type="project" value="InterPro"/>
</dbReference>
<organism evidence="3">
    <name type="scientific">termite gut metagenome</name>
    <dbReference type="NCBI Taxonomy" id="433724"/>
    <lineage>
        <taxon>unclassified sequences</taxon>
        <taxon>metagenomes</taxon>
        <taxon>organismal metagenomes</taxon>
    </lineage>
</organism>